<dbReference type="InterPro" id="IPR024623">
    <property type="entry name" value="YtxH"/>
</dbReference>
<accession>A0ABS8PJN9</accession>
<organism evidence="2 3">
    <name type="scientific">Niabella pedocola</name>
    <dbReference type="NCBI Taxonomy" id="1752077"/>
    <lineage>
        <taxon>Bacteria</taxon>
        <taxon>Pseudomonadati</taxon>
        <taxon>Bacteroidota</taxon>
        <taxon>Chitinophagia</taxon>
        <taxon>Chitinophagales</taxon>
        <taxon>Chitinophagaceae</taxon>
        <taxon>Niabella</taxon>
    </lineage>
</organism>
<keyword evidence="1" id="KW-1133">Transmembrane helix</keyword>
<keyword evidence="1" id="KW-0472">Membrane</keyword>
<sequence length="105" mass="11435">MKNRDKYILGIAGAALAGIAIGLLFYTDEGKKTRKKMKNTANDWADSLGSLIASGKESLSDLSHKAMKKAKKGYQRVKGQAEEGYDDLKSAYNDVADEYSAGKVR</sequence>
<evidence type="ECO:0000313" key="2">
    <source>
        <dbReference type="EMBL" id="MCD2421308.1"/>
    </source>
</evidence>
<dbReference type="RefSeq" id="WP_231002211.1">
    <property type="nucleotide sequence ID" value="NZ_JAJNEC010000002.1"/>
</dbReference>
<dbReference type="Proteomes" id="UP001199816">
    <property type="component" value="Unassembled WGS sequence"/>
</dbReference>
<feature type="transmembrane region" description="Helical" evidence="1">
    <location>
        <begin position="6"/>
        <end position="27"/>
    </location>
</feature>
<protein>
    <submittedName>
        <fullName evidence="2">YtxH domain-containing protein</fullName>
    </submittedName>
</protein>
<proteinExistence type="predicted"/>
<dbReference type="Pfam" id="PF12732">
    <property type="entry name" value="YtxH"/>
    <property type="match status" value="1"/>
</dbReference>
<keyword evidence="3" id="KW-1185">Reference proteome</keyword>
<keyword evidence="1" id="KW-0812">Transmembrane</keyword>
<comment type="caution">
    <text evidence="2">The sequence shown here is derived from an EMBL/GenBank/DDBJ whole genome shotgun (WGS) entry which is preliminary data.</text>
</comment>
<dbReference type="EMBL" id="JAJNEC010000002">
    <property type="protein sequence ID" value="MCD2421308.1"/>
    <property type="molecule type" value="Genomic_DNA"/>
</dbReference>
<reference evidence="2 3" key="1">
    <citation type="submission" date="2021-11" db="EMBL/GenBank/DDBJ databases">
        <title>Genomic of Niabella pedocola.</title>
        <authorList>
            <person name="Wu T."/>
        </authorList>
    </citation>
    <scope>NUCLEOTIDE SEQUENCE [LARGE SCALE GENOMIC DNA]</scope>
    <source>
        <strain evidence="2 3">JCM 31011</strain>
    </source>
</reference>
<evidence type="ECO:0000256" key="1">
    <source>
        <dbReference type="SAM" id="Phobius"/>
    </source>
</evidence>
<gene>
    <name evidence="2" type="ORF">LQ567_00935</name>
</gene>
<name>A0ABS8PJN9_9BACT</name>
<evidence type="ECO:0000313" key="3">
    <source>
        <dbReference type="Proteomes" id="UP001199816"/>
    </source>
</evidence>